<evidence type="ECO:0000259" key="14">
    <source>
        <dbReference type="Pfam" id="PF12806"/>
    </source>
</evidence>
<evidence type="ECO:0000256" key="2">
    <source>
        <dbReference type="ARBA" id="ARBA00009347"/>
    </source>
</evidence>
<evidence type="ECO:0000256" key="1">
    <source>
        <dbReference type="ARBA" id="ARBA00001974"/>
    </source>
</evidence>
<dbReference type="GO" id="GO:0016627">
    <property type="term" value="F:oxidoreductase activity, acting on the CH-CH group of donors"/>
    <property type="evidence" value="ECO:0007669"/>
    <property type="project" value="InterPro"/>
</dbReference>
<dbReference type="InterPro" id="IPR046373">
    <property type="entry name" value="Acyl-CoA_Oxase/DH_mid-dom_sf"/>
</dbReference>
<dbReference type="EMBL" id="CP000304">
    <property type="protein sequence ID" value="ABP81483.1"/>
    <property type="molecule type" value="Genomic_DNA"/>
</dbReference>
<reference evidence="15 16" key="1">
    <citation type="journal article" date="2008" name="Proc. Natl. Acad. Sci. U.S.A.">
        <title>Nitrogen fixation island and rhizosphere competence traits in the genome of root-associated Pseudomonas stutzeri A1501.</title>
        <authorList>
            <person name="Yan Y."/>
            <person name="Yang J."/>
            <person name="Dou Y."/>
            <person name="Chen M."/>
            <person name="Ping S."/>
            <person name="Peng J."/>
            <person name="Lu W."/>
            <person name="Zhang W."/>
            <person name="Yao Z."/>
            <person name="Li H."/>
            <person name="Liu W."/>
            <person name="He S."/>
            <person name="Geng L."/>
            <person name="Zhang X."/>
            <person name="Yang F."/>
            <person name="Yu H."/>
            <person name="Zhan Y."/>
            <person name="Li D."/>
            <person name="Lin Z."/>
            <person name="Wang Y."/>
            <person name="Elmerich C."/>
            <person name="Lin M."/>
            <person name="Jin Q."/>
        </authorList>
    </citation>
    <scope>NUCLEOTIDE SEQUENCE [LARGE SCALE GENOMIC DNA]</scope>
    <source>
        <strain evidence="15 16">A1501</strain>
    </source>
</reference>
<dbReference type="InterPro" id="IPR025878">
    <property type="entry name" value="Acyl-CoA_dh-like_C_dom"/>
</dbReference>
<dbReference type="Pfam" id="PF02770">
    <property type="entry name" value="Acyl-CoA_dh_M"/>
    <property type="match status" value="1"/>
</dbReference>
<evidence type="ECO:0000256" key="5">
    <source>
        <dbReference type="ARBA" id="ARBA00023002"/>
    </source>
</evidence>
<dbReference type="GO" id="GO:0050660">
    <property type="term" value="F:flavin adenine dinucleotide binding"/>
    <property type="evidence" value="ECO:0007669"/>
    <property type="project" value="InterPro"/>
</dbReference>
<dbReference type="Pfam" id="PF12806">
    <property type="entry name" value="Acyl-CoA_dh_C"/>
    <property type="match status" value="1"/>
</dbReference>
<dbReference type="KEGG" id="psa:PST_3860"/>
<dbReference type="FunFam" id="2.40.110.10:FF:000031">
    <property type="entry name" value="Acyl-CoA dehydrogenase, putative"/>
    <property type="match status" value="1"/>
</dbReference>
<dbReference type="InterPro" id="IPR036250">
    <property type="entry name" value="AcylCo_DH-like_C"/>
</dbReference>
<dbReference type="InterPro" id="IPR009075">
    <property type="entry name" value="AcylCo_DH/oxidase_C"/>
</dbReference>
<evidence type="ECO:0000256" key="6">
    <source>
        <dbReference type="ARBA" id="ARBA00051388"/>
    </source>
</evidence>
<evidence type="ECO:0000256" key="4">
    <source>
        <dbReference type="ARBA" id="ARBA00022827"/>
    </source>
</evidence>
<evidence type="ECO:0000256" key="10">
    <source>
        <dbReference type="RuleBase" id="RU362125"/>
    </source>
</evidence>
<dbReference type="InterPro" id="IPR006091">
    <property type="entry name" value="Acyl-CoA_Oxase/DH_mid-dom"/>
</dbReference>
<keyword evidence="16" id="KW-1185">Reference proteome</keyword>
<comment type="cofactor">
    <cofactor evidence="1 10">
        <name>FAD</name>
        <dbReference type="ChEBI" id="CHEBI:57692"/>
    </cofactor>
</comment>
<gene>
    <name evidence="15" type="ordered locus">PST_3860</name>
</gene>
<comment type="catalytic activity">
    <reaction evidence="6">
        <text>3-(methylsulfanyl)propanoyl-CoA + oxidized [electron-transfer flavoprotein] + H(+) = 3-(methylsulfanyl)acryloyl-CoA + reduced [electron-transfer flavoprotein]</text>
        <dbReference type="Rhea" id="RHEA:52612"/>
        <dbReference type="Rhea" id="RHEA-COMP:10685"/>
        <dbReference type="Rhea" id="RHEA-COMP:10686"/>
        <dbReference type="ChEBI" id="CHEBI:15378"/>
        <dbReference type="ChEBI" id="CHEBI:57692"/>
        <dbReference type="ChEBI" id="CHEBI:58307"/>
        <dbReference type="ChEBI" id="CHEBI:82815"/>
        <dbReference type="ChEBI" id="CHEBI:84994"/>
        <dbReference type="EC" id="1.3.99.41"/>
    </reaction>
    <physiologicalReaction direction="left-to-right" evidence="6">
        <dbReference type="Rhea" id="RHEA:52613"/>
    </physiologicalReaction>
</comment>
<feature type="domain" description="Acyl-CoA oxidase/dehydrogenase middle" evidence="12">
    <location>
        <begin position="181"/>
        <end position="289"/>
    </location>
</feature>
<evidence type="ECO:0000259" key="13">
    <source>
        <dbReference type="Pfam" id="PF02771"/>
    </source>
</evidence>
<dbReference type="InterPro" id="IPR052166">
    <property type="entry name" value="Diverse_Acyl-CoA_DH"/>
</dbReference>
<dbReference type="eggNOG" id="COG1960">
    <property type="taxonomic scope" value="Bacteria"/>
</dbReference>
<dbReference type="Pfam" id="PF02771">
    <property type="entry name" value="Acyl-CoA_dh_N"/>
    <property type="match status" value="1"/>
</dbReference>
<keyword evidence="4 10" id="KW-0274">FAD</keyword>
<keyword evidence="5 10" id="KW-0560">Oxidoreductase</keyword>
<evidence type="ECO:0000259" key="11">
    <source>
        <dbReference type="Pfam" id="PF00441"/>
    </source>
</evidence>
<dbReference type="InterPro" id="IPR037069">
    <property type="entry name" value="AcylCoA_DH/ox_N_sf"/>
</dbReference>
<dbReference type="PANTHER" id="PTHR42803">
    <property type="entry name" value="ACYL-COA DEHYDROGENASE"/>
    <property type="match status" value="1"/>
</dbReference>
<dbReference type="Pfam" id="PF00441">
    <property type="entry name" value="Acyl-CoA_dh_1"/>
    <property type="match status" value="1"/>
</dbReference>
<comment type="similarity">
    <text evidence="2 10">Belongs to the acyl-CoA dehydrogenase family.</text>
</comment>
<dbReference type="PANTHER" id="PTHR42803:SF1">
    <property type="entry name" value="BROAD-SPECIFICITY LINEAR ACYL-COA DEHYDROGENASE FADE5"/>
    <property type="match status" value="1"/>
</dbReference>
<comment type="function">
    <text evidence="7">Involved in the assimilation of dimethylsulphoniopropionate (DMSP), an important compound in the fixation of carbon in marine phytoplankton, by mediating the conversion of 3-(methylthio)propanoyl-CoA (MMPA-CoA) to 3-(methylthio)acryloyl-CoA (MTA-CoA).</text>
</comment>
<dbReference type="Proteomes" id="UP000000233">
    <property type="component" value="Chromosome"/>
</dbReference>
<evidence type="ECO:0000256" key="8">
    <source>
        <dbReference type="ARBA" id="ARBA00066694"/>
    </source>
</evidence>
<dbReference type="HOGENOM" id="CLU_018204_12_2_6"/>
<dbReference type="InterPro" id="IPR013786">
    <property type="entry name" value="AcylCoA_DH/ox_N"/>
</dbReference>
<dbReference type="Gene3D" id="1.20.140.10">
    <property type="entry name" value="Butyryl-CoA Dehydrogenase, subunit A, domain 3"/>
    <property type="match status" value="1"/>
</dbReference>
<dbReference type="SUPFAM" id="SSF56645">
    <property type="entry name" value="Acyl-CoA dehydrogenase NM domain-like"/>
    <property type="match status" value="1"/>
</dbReference>
<evidence type="ECO:0000256" key="9">
    <source>
        <dbReference type="ARBA" id="ARBA00069043"/>
    </source>
</evidence>
<dbReference type="Gene3D" id="2.40.110.10">
    <property type="entry name" value="Butyryl-CoA Dehydrogenase, subunit A, domain 2"/>
    <property type="match status" value="1"/>
</dbReference>
<evidence type="ECO:0000313" key="16">
    <source>
        <dbReference type="Proteomes" id="UP000000233"/>
    </source>
</evidence>
<feature type="domain" description="Acyl-CoA dehydrogenase/oxidase C-terminal" evidence="11">
    <location>
        <begin position="300"/>
        <end position="468"/>
    </location>
</feature>
<dbReference type="EC" id="1.3.99.41" evidence="8"/>
<evidence type="ECO:0000313" key="15">
    <source>
        <dbReference type="EMBL" id="ABP81483.1"/>
    </source>
</evidence>
<feature type="domain" description="Acyl-CoA dehydrogenase/oxidase N-terminal" evidence="13">
    <location>
        <begin position="59"/>
        <end position="176"/>
    </location>
</feature>
<sequence length="619" mass="67578">MAGLAGQLQQELTAEVYAMPDYKAPLRDIRFVRDELLGYEAHYQSLPGCEDATPDMVNAILDEGAKFCEQVLAPLNRVGDIEGCTWSESGVKTPTGFKEAYEQYVAGGWPSLAHDVEHGGQGLPESLGLAISEMIGQANWSWGMYPGLSHGCMNTIATHGTDDQKHTYLTKLVSGQWTGTMCLTEPHCGTDLGMLRTKAEPQADGSYKLNGTKIFISSGEHDMAENIVHIVLARLPDAPAGTKGISLFIVPKFLPNAEGEAGERNGVSCGSIEHKMGIHGNATCVMNFDGATGFLIGPPNKGLNCMFTFMNTARLGTALQGLAHAEVAFQGGIKYARERLQMRSLTGPKAPEKAADPIIVHPDVRRMLLTMKAFAEGNRAMLYFAAKQVDVMQRSQDEEQRKAADAMLAFLTPIAKAFMTEVGFEAANHGVQIYGGHGFIAEWGMEQNVRDSRISCLYEGTTGIQALDLLGRKVLMTQGEALKGFTKIVHKFCQANEGNDTVKEFVEPLAKLNKEWGELTMKVGMAAMKNREEVGAASVDYLMYSGYACLAYFWADMARVAAEKLAAGTEEEGFYKAKLQTARFYFARILPRTRTHVDAMLSGADNLMEMAEEDFALGY</sequence>
<evidence type="ECO:0000259" key="12">
    <source>
        <dbReference type="Pfam" id="PF02770"/>
    </source>
</evidence>
<evidence type="ECO:0000256" key="7">
    <source>
        <dbReference type="ARBA" id="ARBA00058683"/>
    </source>
</evidence>
<name>A4VR82_STUS1</name>
<accession>A4VR82</accession>
<dbReference type="SUPFAM" id="SSF47203">
    <property type="entry name" value="Acyl-CoA dehydrogenase C-terminal domain-like"/>
    <property type="match status" value="1"/>
</dbReference>
<evidence type="ECO:0000256" key="3">
    <source>
        <dbReference type="ARBA" id="ARBA00022630"/>
    </source>
</evidence>
<dbReference type="AlphaFoldDB" id="A4VR82"/>
<organism evidence="15 16">
    <name type="scientific">Stutzerimonas stutzeri (strain A1501)</name>
    <name type="common">Pseudomonas stutzeri</name>
    <dbReference type="NCBI Taxonomy" id="379731"/>
    <lineage>
        <taxon>Bacteria</taxon>
        <taxon>Pseudomonadati</taxon>
        <taxon>Pseudomonadota</taxon>
        <taxon>Gammaproteobacteria</taxon>
        <taxon>Pseudomonadales</taxon>
        <taxon>Pseudomonadaceae</taxon>
        <taxon>Stutzerimonas</taxon>
    </lineage>
</organism>
<protein>
    <recommendedName>
        <fullName evidence="9">3-methylmercaptopropionyl-CoA dehydrogenase</fullName>
        <ecNumber evidence="8">1.3.99.41</ecNumber>
    </recommendedName>
</protein>
<proteinExistence type="inferred from homology"/>
<keyword evidence="3 10" id="KW-0285">Flavoprotein</keyword>
<dbReference type="InterPro" id="IPR009100">
    <property type="entry name" value="AcylCoA_DH/oxidase_NM_dom_sf"/>
</dbReference>
<feature type="domain" description="Acetyl-CoA dehydrogenase-like C-terminal" evidence="14">
    <location>
        <begin position="485"/>
        <end position="610"/>
    </location>
</feature>
<dbReference type="Gene3D" id="1.10.540.10">
    <property type="entry name" value="Acyl-CoA dehydrogenase/oxidase, N-terminal domain"/>
    <property type="match status" value="1"/>
</dbReference>